<dbReference type="PANTHER" id="PTHR47326">
    <property type="entry name" value="TRANSPOSABLE ELEMENT TC3 TRANSPOSASE-LIKE PROTEIN"/>
    <property type="match status" value="1"/>
</dbReference>
<protein>
    <recommendedName>
        <fullName evidence="4">Histone-lysine N-methyltransferase SETMAR</fullName>
    </recommendedName>
</protein>
<sequence>MKCIKLLLNLNIWCGILINEIIGPYFSEGTLTPGMYKAFLQNELPYLLKEISLNQLQNAWFQHDGAPPHYALIVRARLTDMSLNRWI</sequence>
<dbReference type="GO" id="GO:0003676">
    <property type="term" value="F:nucleic acid binding"/>
    <property type="evidence" value="ECO:0007669"/>
    <property type="project" value="InterPro"/>
</dbReference>
<accession>A0A154PTC5</accession>
<evidence type="ECO:0000256" key="1">
    <source>
        <dbReference type="SAM" id="SignalP"/>
    </source>
</evidence>
<reference evidence="2 3" key="1">
    <citation type="submission" date="2015-07" db="EMBL/GenBank/DDBJ databases">
        <title>The genome of Dufourea novaeangliae.</title>
        <authorList>
            <person name="Pan H."/>
            <person name="Kapheim K."/>
        </authorList>
    </citation>
    <scope>NUCLEOTIDE SEQUENCE [LARGE SCALE GENOMIC DNA]</scope>
    <source>
        <strain evidence="2">0120121106</strain>
        <tissue evidence="2">Whole body</tissue>
    </source>
</reference>
<dbReference type="STRING" id="178035.A0A154PTC5"/>
<dbReference type="AlphaFoldDB" id="A0A154PTC5"/>
<name>A0A154PTC5_DUFNO</name>
<dbReference type="PANTHER" id="PTHR47326:SF1">
    <property type="entry name" value="HTH PSQ-TYPE DOMAIN-CONTAINING PROTEIN"/>
    <property type="match status" value="1"/>
</dbReference>
<dbReference type="InterPro" id="IPR036397">
    <property type="entry name" value="RNaseH_sf"/>
</dbReference>
<dbReference type="EMBL" id="KQ435217">
    <property type="protein sequence ID" value="KZC15087.1"/>
    <property type="molecule type" value="Genomic_DNA"/>
</dbReference>
<dbReference type="Gene3D" id="3.30.420.10">
    <property type="entry name" value="Ribonuclease H-like superfamily/Ribonuclease H"/>
    <property type="match status" value="1"/>
</dbReference>
<gene>
    <name evidence="2" type="ORF">WN55_09463</name>
</gene>
<evidence type="ECO:0000313" key="2">
    <source>
        <dbReference type="EMBL" id="KZC15087.1"/>
    </source>
</evidence>
<feature type="signal peptide" evidence="1">
    <location>
        <begin position="1"/>
        <end position="18"/>
    </location>
</feature>
<proteinExistence type="predicted"/>
<keyword evidence="3" id="KW-1185">Reference proteome</keyword>
<keyword evidence="1" id="KW-0732">Signal</keyword>
<evidence type="ECO:0000313" key="3">
    <source>
        <dbReference type="Proteomes" id="UP000076502"/>
    </source>
</evidence>
<dbReference type="Proteomes" id="UP000076502">
    <property type="component" value="Unassembled WGS sequence"/>
</dbReference>
<evidence type="ECO:0008006" key="4">
    <source>
        <dbReference type="Google" id="ProtNLM"/>
    </source>
</evidence>
<feature type="chain" id="PRO_5007599809" description="Histone-lysine N-methyltransferase SETMAR" evidence="1">
    <location>
        <begin position="19"/>
        <end position="87"/>
    </location>
</feature>
<organism evidence="2 3">
    <name type="scientific">Dufourea novaeangliae</name>
    <name type="common">Sweat bee</name>
    <dbReference type="NCBI Taxonomy" id="178035"/>
    <lineage>
        <taxon>Eukaryota</taxon>
        <taxon>Metazoa</taxon>
        <taxon>Ecdysozoa</taxon>
        <taxon>Arthropoda</taxon>
        <taxon>Hexapoda</taxon>
        <taxon>Insecta</taxon>
        <taxon>Pterygota</taxon>
        <taxon>Neoptera</taxon>
        <taxon>Endopterygota</taxon>
        <taxon>Hymenoptera</taxon>
        <taxon>Apocrita</taxon>
        <taxon>Aculeata</taxon>
        <taxon>Apoidea</taxon>
        <taxon>Anthophila</taxon>
        <taxon>Halictidae</taxon>
        <taxon>Rophitinae</taxon>
        <taxon>Dufourea</taxon>
    </lineage>
</organism>